<evidence type="ECO:0000313" key="6">
    <source>
        <dbReference type="Proteomes" id="UP001171945"/>
    </source>
</evidence>
<dbReference type="PANTHER" id="PTHR19860">
    <property type="entry name" value="DDB1- AND CUL4-ASSOCIATED FACTOR 12-RELATED"/>
    <property type="match status" value="1"/>
</dbReference>
<feature type="non-terminal residue" evidence="5">
    <location>
        <position position="618"/>
    </location>
</feature>
<dbReference type="InterPro" id="IPR011990">
    <property type="entry name" value="TPR-like_helical_dom_sf"/>
</dbReference>
<dbReference type="PANTHER" id="PTHR19860:SF40">
    <property type="entry name" value="WD40 REPEAT-CONTAINING PROTEIN"/>
    <property type="match status" value="1"/>
</dbReference>
<accession>A0ABT7VTZ4</accession>
<dbReference type="SMART" id="SM00028">
    <property type="entry name" value="TPR"/>
    <property type="match status" value="2"/>
</dbReference>
<evidence type="ECO:0000259" key="4">
    <source>
        <dbReference type="Pfam" id="PF24885"/>
    </source>
</evidence>
<evidence type="ECO:0000259" key="3">
    <source>
        <dbReference type="Pfam" id="PF05729"/>
    </source>
</evidence>
<dbReference type="Gene3D" id="1.25.40.10">
    <property type="entry name" value="Tetratricopeptide repeat domain"/>
    <property type="match status" value="1"/>
</dbReference>
<dbReference type="InterPro" id="IPR056885">
    <property type="entry name" value="TPR_NPHP3"/>
</dbReference>
<dbReference type="InterPro" id="IPR051191">
    <property type="entry name" value="DCAF12"/>
</dbReference>
<evidence type="ECO:0000256" key="2">
    <source>
        <dbReference type="PROSITE-ProRule" id="PRU00339"/>
    </source>
</evidence>
<keyword evidence="1" id="KW-0677">Repeat</keyword>
<dbReference type="PROSITE" id="PS50005">
    <property type="entry name" value="TPR"/>
    <property type="match status" value="1"/>
</dbReference>
<evidence type="ECO:0000313" key="5">
    <source>
        <dbReference type="EMBL" id="MDM8563051.1"/>
    </source>
</evidence>
<organism evidence="5 6">
    <name type="scientific">Candidatus Marithioploca araucensis</name>
    <dbReference type="NCBI Taxonomy" id="70273"/>
    <lineage>
        <taxon>Bacteria</taxon>
        <taxon>Pseudomonadati</taxon>
        <taxon>Pseudomonadota</taxon>
        <taxon>Gammaproteobacteria</taxon>
        <taxon>Thiotrichales</taxon>
        <taxon>Thiotrichaceae</taxon>
        <taxon>Candidatus Marithioploca</taxon>
    </lineage>
</organism>
<dbReference type="InterPro" id="IPR007111">
    <property type="entry name" value="NACHT_NTPase"/>
</dbReference>
<dbReference type="SUPFAM" id="SSF48452">
    <property type="entry name" value="TPR-like"/>
    <property type="match status" value="1"/>
</dbReference>
<dbReference type="Pfam" id="PF05729">
    <property type="entry name" value="NACHT"/>
    <property type="match status" value="1"/>
</dbReference>
<dbReference type="InterPro" id="IPR027417">
    <property type="entry name" value="P-loop_NTPase"/>
</dbReference>
<keyword evidence="2" id="KW-0802">TPR repeat</keyword>
<dbReference type="EMBL" id="JAUCGM010000423">
    <property type="protein sequence ID" value="MDM8563051.1"/>
    <property type="molecule type" value="Genomic_DNA"/>
</dbReference>
<dbReference type="PROSITE" id="PS00675">
    <property type="entry name" value="SIGMA54_INTERACT_1"/>
    <property type="match status" value="1"/>
</dbReference>
<protein>
    <submittedName>
        <fullName evidence="5">Tetratricopeptide repeat protein</fullName>
    </submittedName>
</protein>
<dbReference type="Gene3D" id="3.40.50.300">
    <property type="entry name" value="P-loop containing nucleotide triphosphate hydrolases"/>
    <property type="match status" value="1"/>
</dbReference>
<feature type="repeat" description="TPR" evidence="2">
    <location>
        <begin position="554"/>
        <end position="587"/>
    </location>
</feature>
<proteinExistence type="predicted"/>
<dbReference type="Pfam" id="PF24885">
    <property type="entry name" value="TPR_NPHP3"/>
    <property type="match status" value="1"/>
</dbReference>
<feature type="non-terminal residue" evidence="5">
    <location>
        <position position="1"/>
    </location>
</feature>
<name>A0ABT7VTZ4_9GAMM</name>
<keyword evidence="6" id="KW-1185">Reference proteome</keyword>
<evidence type="ECO:0000256" key="1">
    <source>
        <dbReference type="ARBA" id="ARBA00022737"/>
    </source>
</evidence>
<feature type="domain" description="Nephrocystin-3 TPR-repeats region" evidence="4">
    <location>
        <begin position="434"/>
        <end position="618"/>
    </location>
</feature>
<comment type="caution">
    <text evidence="5">The sequence shown here is derived from an EMBL/GenBank/DDBJ whole genome shotgun (WGS) entry which is preliminary data.</text>
</comment>
<dbReference type="SUPFAM" id="SSF52540">
    <property type="entry name" value="P-loop containing nucleoside triphosphate hydrolases"/>
    <property type="match status" value="1"/>
</dbReference>
<feature type="domain" description="NACHT" evidence="3">
    <location>
        <begin position="116"/>
        <end position="270"/>
    </location>
</feature>
<sequence length="618" mass="71324">FYFWDTHYAQTQSKPDYYKEDNPEKVQKQNALKERIRAQGCQITEYQKPDDLKALVLEQLWALIDQAYPEGSQPTDFERENIEHDAFAHSRELVYIRRQTDFDCLTAHARDNSTQPLVILGESGSGKSALLANWVRNYQEKHDDWVFWHFCGSSPASTDPIAMLRRLMMTLKQPFQIEDDIPTTAEAVIEQLPLWLAKVQQRVIIIFDGLNQLEINQKTAHWLPAFIPANIRLFLSTIQDLSGFQNLTGLKNTVAPLSESDQEQFIKRYLGRFGRQLEDDYINQLVSAPQTANPLYLQVILEELRLFGNFSKLADRLKYYLEAKTIPDLYQKVLARLEEDYQLPESPHLVSNALSLLWATRRGLSESELLSLLKVSQADWSPLCLALRTAIVNRAGLLNFFHDYLRQAVEQRYLTDADKKMAVHRQLAEFFEQLPLDTRKADELPYQLDQAGETGRLQDCISEIPMFLQFGDDKNYELWGYWLRLGTQDQMVDAYQRALVEYEKTAEKEDLSDELNQLAYFFNTVGYYPAAEPLYRRALAITEKVLGAEHPDTATSLNNLAYLLYNKGDYDAAEPLYRRALAIREKVLGAQHPDTAQSLNNLASLLYNKEDYDSAEPL</sequence>
<dbReference type="InterPro" id="IPR019734">
    <property type="entry name" value="TPR_rpt"/>
</dbReference>
<dbReference type="InterPro" id="IPR025662">
    <property type="entry name" value="Sigma_54_int_dom_ATP-bd_1"/>
</dbReference>
<dbReference type="Proteomes" id="UP001171945">
    <property type="component" value="Unassembled WGS sequence"/>
</dbReference>
<gene>
    <name evidence="5" type="ORF">QUF54_06840</name>
</gene>
<reference evidence="5" key="1">
    <citation type="submission" date="2023-06" db="EMBL/GenBank/DDBJ databases">
        <title>Uncultivated large filamentous bacteria from sulfidic sediments reveal new species and different genomic features in energy metabolism and defense.</title>
        <authorList>
            <person name="Fonseca A."/>
        </authorList>
    </citation>
    <scope>NUCLEOTIDE SEQUENCE</scope>
    <source>
        <strain evidence="5">HSG4</strain>
    </source>
</reference>